<evidence type="ECO:0000259" key="10">
    <source>
        <dbReference type="PROSITE" id="PS50035"/>
    </source>
</evidence>
<dbReference type="EC" id="2.7.8.-" evidence="8"/>
<dbReference type="SMART" id="SM00155">
    <property type="entry name" value="PLDc"/>
    <property type="match status" value="2"/>
</dbReference>
<proteinExistence type="predicted"/>
<dbReference type="PANTHER" id="PTHR21248">
    <property type="entry name" value="CARDIOLIPIN SYNTHASE"/>
    <property type="match status" value="1"/>
</dbReference>
<feature type="transmembrane region" description="Helical" evidence="9">
    <location>
        <begin position="20"/>
        <end position="39"/>
    </location>
</feature>
<protein>
    <recommendedName>
        <fullName evidence="8">Cardiolipin synthase</fullName>
        <ecNumber evidence="8">2.7.8.-</ecNumber>
    </recommendedName>
</protein>
<evidence type="ECO:0000256" key="8">
    <source>
        <dbReference type="NCBIfam" id="TIGR04265"/>
    </source>
</evidence>
<dbReference type="GO" id="GO:0005886">
    <property type="term" value="C:plasma membrane"/>
    <property type="evidence" value="ECO:0007669"/>
    <property type="project" value="UniProtKB-SubCell"/>
</dbReference>
<evidence type="ECO:0000256" key="5">
    <source>
        <dbReference type="ARBA" id="ARBA00022737"/>
    </source>
</evidence>
<dbReference type="GO" id="GO:0008808">
    <property type="term" value="F:cardiolipin synthase activity"/>
    <property type="evidence" value="ECO:0007669"/>
    <property type="project" value="UniProtKB-UniRule"/>
</dbReference>
<keyword evidence="6 9" id="KW-1133">Transmembrane helix</keyword>
<keyword evidence="2" id="KW-1003">Cell membrane</keyword>
<keyword evidence="3" id="KW-0808">Transferase</keyword>
<feature type="domain" description="PLD phosphodiesterase" evidence="10">
    <location>
        <begin position="225"/>
        <end position="252"/>
    </location>
</feature>
<keyword evidence="4 9" id="KW-0812">Transmembrane</keyword>
<dbReference type="Pfam" id="PF13091">
    <property type="entry name" value="PLDc_2"/>
    <property type="match status" value="2"/>
</dbReference>
<evidence type="ECO:0000256" key="3">
    <source>
        <dbReference type="ARBA" id="ARBA00022679"/>
    </source>
</evidence>
<evidence type="ECO:0000313" key="11">
    <source>
        <dbReference type="EMBL" id="ORE88563.1"/>
    </source>
</evidence>
<evidence type="ECO:0000313" key="12">
    <source>
        <dbReference type="Proteomes" id="UP000192342"/>
    </source>
</evidence>
<comment type="subcellular location">
    <subcellularLocation>
        <location evidence="1">Cell membrane</location>
    </subcellularLocation>
</comment>
<keyword evidence="12" id="KW-1185">Reference proteome</keyword>
<dbReference type="GO" id="GO:0032049">
    <property type="term" value="P:cardiolipin biosynthetic process"/>
    <property type="evidence" value="ECO:0007669"/>
    <property type="project" value="UniProtKB-UniRule"/>
</dbReference>
<keyword evidence="5" id="KW-0677">Repeat</keyword>
<dbReference type="STRING" id="1317117.ATO7_01770"/>
<sequence>MVSTVAELIDTLSALRFSWSLVWLIHLGLAPLAMAHVLLTKRLPQASFGWLLVIAGVPLLGIIVYGIFGVNRIHRRAQRFNRGHARQHNALTQQDDEALVQALPQAWQSMARAGKKLSGLPLTGGNTVEHFHTGEQLFPVMMEALRNARQSIYIASYTFDLGGIGKEFVALLVAAKERGVDVRVLVDCIGDRVISQSSVITALQQQGVPALHFLPPTLWPPIVHLNLRNHRKILIVDKTQGFAGGINITQKNCRSTDHQPSNDDHFRFTGAVVNQLLAVFAEDWAFTAQKKNDITLMETPRQDGQTACRVIPDGPDHADDQILLLMTAAASQARTSLTLFSPYFLPTEPLIGALRVAALRGVRVRVLIPSRSNYGVVDWACRHYLPDLVQAGLEIYAIGEPFLHSKLFLVDEYYAMVGSTNIDPRSLHLNFELMVEIYDADVVKRLQQHADEQFAKAERITLEQLRAQPLALRLRNAIAGLAQPYL</sequence>
<feature type="domain" description="PLD phosphodiesterase" evidence="10">
    <location>
        <begin position="399"/>
        <end position="426"/>
    </location>
</feature>
<dbReference type="Proteomes" id="UP000192342">
    <property type="component" value="Unassembled WGS sequence"/>
</dbReference>
<feature type="transmembrane region" description="Helical" evidence="9">
    <location>
        <begin position="48"/>
        <end position="68"/>
    </location>
</feature>
<dbReference type="AlphaFoldDB" id="A0A1Y1SFY1"/>
<accession>A0A1Y1SFY1</accession>
<dbReference type="EMBL" id="AQQV01000001">
    <property type="protein sequence ID" value="ORE88563.1"/>
    <property type="molecule type" value="Genomic_DNA"/>
</dbReference>
<dbReference type="InterPro" id="IPR001736">
    <property type="entry name" value="PLipase_D/transphosphatidylase"/>
</dbReference>
<dbReference type="InterPro" id="IPR025202">
    <property type="entry name" value="PLD-like_dom"/>
</dbReference>
<evidence type="ECO:0000256" key="4">
    <source>
        <dbReference type="ARBA" id="ARBA00022692"/>
    </source>
</evidence>
<organism evidence="11 12">
    <name type="scientific">Oceanococcus atlanticus</name>
    <dbReference type="NCBI Taxonomy" id="1317117"/>
    <lineage>
        <taxon>Bacteria</taxon>
        <taxon>Pseudomonadati</taxon>
        <taxon>Pseudomonadota</taxon>
        <taxon>Gammaproteobacteria</taxon>
        <taxon>Chromatiales</taxon>
        <taxon>Oceanococcaceae</taxon>
        <taxon>Oceanococcus</taxon>
    </lineage>
</organism>
<evidence type="ECO:0000256" key="6">
    <source>
        <dbReference type="ARBA" id="ARBA00022989"/>
    </source>
</evidence>
<name>A0A1Y1SFY1_9GAMM</name>
<comment type="caution">
    <text evidence="11">The sequence shown here is derived from an EMBL/GenBank/DDBJ whole genome shotgun (WGS) entry which is preliminary data.</text>
</comment>
<dbReference type="PROSITE" id="PS50035">
    <property type="entry name" value="PLD"/>
    <property type="match status" value="2"/>
</dbReference>
<keyword evidence="7 9" id="KW-0472">Membrane</keyword>
<dbReference type="SUPFAM" id="SSF56024">
    <property type="entry name" value="Phospholipase D/nuclease"/>
    <property type="match status" value="2"/>
</dbReference>
<reference evidence="11 12" key="1">
    <citation type="submission" date="2013-04" db="EMBL/GenBank/DDBJ databases">
        <title>Oceanococcus atlanticus 22II-S10r2 Genome Sequencing.</title>
        <authorList>
            <person name="Lai Q."/>
            <person name="Li G."/>
            <person name="Shao Z."/>
        </authorList>
    </citation>
    <scope>NUCLEOTIDE SEQUENCE [LARGE SCALE GENOMIC DNA]</scope>
    <source>
        <strain evidence="11 12">22II-S10r2</strain>
    </source>
</reference>
<dbReference type="InterPro" id="IPR022924">
    <property type="entry name" value="Cardiolipin_synthase"/>
</dbReference>
<dbReference type="NCBIfam" id="TIGR04265">
    <property type="entry name" value="bac_cardiolipin"/>
    <property type="match status" value="1"/>
</dbReference>
<dbReference type="PANTHER" id="PTHR21248:SF22">
    <property type="entry name" value="PHOSPHOLIPASE D"/>
    <property type="match status" value="1"/>
</dbReference>
<evidence type="ECO:0000256" key="7">
    <source>
        <dbReference type="ARBA" id="ARBA00023136"/>
    </source>
</evidence>
<evidence type="ECO:0000256" key="9">
    <source>
        <dbReference type="SAM" id="Phobius"/>
    </source>
</evidence>
<evidence type="ECO:0000256" key="1">
    <source>
        <dbReference type="ARBA" id="ARBA00004236"/>
    </source>
</evidence>
<evidence type="ECO:0000256" key="2">
    <source>
        <dbReference type="ARBA" id="ARBA00022475"/>
    </source>
</evidence>
<gene>
    <name evidence="11" type="ORF">ATO7_01770</name>
</gene>
<dbReference type="Gene3D" id="3.30.870.10">
    <property type="entry name" value="Endonuclease Chain A"/>
    <property type="match status" value="2"/>
</dbReference>